<evidence type="ECO:0000313" key="6">
    <source>
        <dbReference type="Proteomes" id="UP001359559"/>
    </source>
</evidence>
<dbReference type="PANTHER" id="PTHR33355:SF18">
    <property type="entry name" value="PROTEIN, PUTATIVE-RELATED"/>
    <property type="match status" value="1"/>
</dbReference>
<keyword evidence="3" id="KW-0812">Transmembrane</keyword>
<protein>
    <recommendedName>
        <fullName evidence="4">Wall-associated receptor kinase galacturonan-binding domain-containing protein</fullName>
    </recommendedName>
</protein>
<name>A0AAN9PN04_CLITE</name>
<organism evidence="5 6">
    <name type="scientific">Clitoria ternatea</name>
    <name type="common">Butterfly pea</name>
    <dbReference type="NCBI Taxonomy" id="43366"/>
    <lineage>
        <taxon>Eukaryota</taxon>
        <taxon>Viridiplantae</taxon>
        <taxon>Streptophyta</taxon>
        <taxon>Embryophyta</taxon>
        <taxon>Tracheophyta</taxon>
        <taxon>Spermatophyta</taxon>
        <taxon>Magnoliopsida</taxon>
        <taxon>eudicotyledons</taxon>
        <taxon>Gunneridae</taxon>
        <taxon>Pentapetalae</taxon>
        <taxon>rosids</taxon>
        <taxon>fabids</taxon>
        <taxon>Fabales</taxon>
        <taxon>Fabaceae</taxon>
        <taxon>Papilionoideae</taxon>
        <taxon>50 kb inversion clade</taxon>
        <taxon>NPAAA clade</taxon>
        <taxon>indigoferoid/millettioid clade</taxon>
        <taxon>Phaseoleae</taxon>
        <taxon>Clitoria</taxon>
    </lineage>
</organism>
<dbReference type="Proteomes" id="UP001359559">
    <property type="component" value="Unassembled WGS sequence"/>
</dbReference>
<evidence type="ECO:0000256" key="3">
    <source>
        <dbReference type="SAM" id="Phobius"/>
    </source>
</evidence>
<reference evidence="5 6" key="1">
    <citation type="submission" date="2024-01" db="EMBL/GenBank/DDBJ databases">
        <title>The genomes of 5 underutilized Papilionoideae crops provide insights into root nodulation and disease resistance.</title>
        <authorList>
            <person name="Yuan L."/>
        </authorList>
    </citation>
    <scope>NUCLEOTIDE SEQUENCE [LARGE SCALE GENOMIC DNA]</scope>
    <source>
        <strain evidence="5">LY-2023</strain>
        <tissue evidence="5">Leaf</tissue>
    </source>
</reference>
<evidence type="ECO:0000259" key="4">
    <source>
        <dbReference type="Pfam" id="PF13947"/>
    </source>
</evidence>
<evidence type="ECO:0000256" key="2">
    <source>
        <dbReference type="ARBA" id="ARBA00022729"/>
    </source>
</evidence>
<dbReference type="GO" id="GO:0030247">
    <property type="term" value="F:polysaccharide binding"/>
    <property type="evidence" value="ECO:0007669"/>
    <property type="project" value="InterPro"/>
</dbReference>
<evidence type="ECO:0000313" key="5">
    <source>
        <dbReference type="EMBL" id="KAK7303332.1"/>
    </source>
</evidence>
<comment type="subcellular location">
    <subcellularLocation>
        <location evidence="1">Membrane</location>
        <topology evidence="1">Single-pass membrane protein</topology>
    </subcellularLocation>
</comment>
<accession>A0AAN9PN04</accession>
<evidence type="ECO:0000256" key="1">
    <source>
        <dbReference type="ARBA" id="ARBA00004167"/>
    </source>
</evidence>
<keyword evidence="3" id="KW-1133">Transmembrane helix</keyword>
<dbReference type="EMBL" id="JAYKXN010000003">
    <property type="protein sequence ID" value="KAK7303332.1"/>
    <property type="molecule type" value="Genomic_DNA"/>
</dbReference>
<dbReference type="GO" id="GO:0016020">
    <property type="term" value="C:membrane"/>
    <property type="evidence" value="ECO:0007669"/>
    <property type="project" value="UniProtKB-SubCell"/>
</dbReference>
<dbReference type="PANTHER" id="PTHR33355">
    <property type="entry name" value="WALL-ASSOCIATED RECEPTOR KINASE CARBOXY-TERMINAL PROTEIN-RELATED"/>
    <property type="match status" value="1"/>
</dbReference>
<proteinExistence type="predicted"/>
<feature type="domain" description="Wall-associated receptor kinase galacturonan-binding" evidence="4">
    <location>
        <begin position="268"/>
        <end position="329"/>
    </location>
</feature>
<feature type="transmembrane region" description="Helical" evidence="3">
    <location>
        <begin position="519"/>
        <end position="542"/>
    </location>
</feature>
<dbReference type="AlphaFoldDB" id="A0AAN9PN04"/>
<sequence length="563" mass="63190">MSYTSRGTISNAWRSRLFSKEMVLQAPLGSWRQPRSLPQPSFQLLENHLIGCLGLTTCLQRVLREAPVENKIHNRGHLCLFPRGCGNLAYLIWLLNGGLFQGNLYDCFQVSYFYGASSLESTSAYSFSAPGTWTTWKSLSPSVNWLTYAKSLARFITNSVLRKFYCGGHHPTCELELLEYLTEGLSFAGKVQALLFGWAWLRWAKIPNRPSNPGKLSRIQRTHLAPHKLAILTHNTHTHTHITTMLLLVIQLILSSFVTLTTSQSSICRTSCGDIPIKYPFGIDDGCGSPYYRHILVCSDSGKLELRTPSGKYPVRNLSYADPHVVVTDPFMWSCQDGDNFRPTRPFSLDTSTHLKLSSQNEYMFFNCSEDKVIIQPKPMFCEHFPEHCDSSCDSASYLCRHLPGCSFALSHSSCCSYYPKATESFRLMLKYCTSYASVYWRNVGAPQPYDQVPEYGIRVDFDIPVTTRCLQCQDPLKGGGTCGFDTQNQSFMCLCKDGNSTTHCKDYDIARHNRRVHVIAGTVTAVSVAGAFGVGAGIWYLKKVRAKAPVTCGVQSNENRLF</sequence>
<gene>
    <name evidence="5" type="ORF">RJT34_14235</name>
</gene>
<dbReference type="InterPro" id="IPR025287">
    <property type="entry name" value="WAK_GUB"/>
</dbReference>
<dbReference type="Pfam" id="PF13947">
    <property type="entry name" value="GUB_WAK_bind"/>
    <property type="match status" value="1"/>
</dbReference>
<comment type="caution">
    <text evidence="5">The sequence shown here is derived from an EMBL/GenBank/DDBJ whole genome shotgun (WGS) entry which is preliminary data.</text>
</comment>
<keyword evidence="3" id="KW-0472">Membrane</keyword>
<keyword evidence="2" id="KW-0732">Signal</keyword>
<keyword evidence="6" id="KW-1185">Reference proteome</keyword>